<dbReference type="EMBL" id="JAATIP010000143">
    <property type="protein sequence ID" value="KAF4367349.1"/>
    <property type="molecule type" value="Genomic_DNA"/>
</dbReference>
<name>A0A7J6FBT5_CANSA</name>
<evidence type="ECO:0000313" key="1">
    <source>
        <dbReference type="EMBL" id="KAF4367349.1"/>
    </source>
</evidence>
<organism evidence="1 2">
    <name type="scientific">Cannabis sativa</name>
    <name type="common">Hemp</name>
    <name type="synonym">Marijuana</name>
    <dbReference type="NCBI Taxonomy" id="3483"/>
    <lineage>
        <taxon>Eukaryota</taxon>
        <taxon>Viridiplantae</taxon>
        <taxon>Streptophyta</taxon>
        <taxon>Embryophyta</taxon>
        <taxon>Tracheophyta</taxon>
        <taxon>Spermatophyta</taxon>
        <taxon>Magnoliopsida</taxon>
        <taxon>eudicotyledons</taxon>
        <taxon>Gunneridae</taxon>
        <taxon>Pentapetalae</taxon>
        <taxon>rosids</taxon>
        <taxon>fabids</taxon>
        <taxon>Rosales</taxon>
        <taxon>Cannabaceae</taxon>
        <taxon>Cannabis</taxon>
    </lineage>
</organism>
<protein>
    <submittedName>
        <fullName evidence="1">Uncharacterized protein</fullName>
    </submittedName>
</protein>
<reference evidence="1 2" key="1">
    <citation type="journal article" date="2020" name="bioRxiv">
        <title>Sequence and annotation of 42 cannabis genomes reveals extensive copy number variation in cannabinoid synthesis and pathogen resistance genes.</title>
        <authorList>
            <person name="Mckernan K.J."/>
            <person name="Helbert Y."/>
            <person name="Kane L.T."/>
            <person name="Ebling H."/>
            <person name="Zhang L."/>
            <person name="Liu B."/>
            <person name="Eaton Z."/>
            <person name="Mclaughlin S."/>
            <person name="Kingan S."/>
            <person name="Baybayan P."/>
            <person name="Concepcion G."/>
            <person name="Jordan M."/>
            <person name="Riva A."/>
            <person name="Barbazuk W."/>
            <person name="Harkins T."/>
        </authorList>
    </citation>
    <scope>NUCLEOTIDE SEQUENCE [LARGE SCALE GENOMIC DNA]</scope>
    <source>
        <strain evidence="2">cv. Jamaican Lion 4</strain>
        <tissue evidence="1">Leaf</tissue>
    </source>
</reference>
<dbReference type="Gene3D" id="3.80.10.10">
    <property type="entry name" value="Ribonuclease Inhibitor"/>
    <property type="match status" value="1"/>
</dbReference>
<dbReference type="InterPro" id="IPR032675">
    <property type="entry name" value="LRR_dom_sf"/>
</dbReference>
<evidence type="ECO:0000313" key="2">
    <source>
        <dbReference type="Proteomes" id="UP000525078"/>
    </source>
</evidence>
<dbReference type="SUPFAM" id="SSF52058">
    <property type="entry name" value="L domain-like"/>
    <property type="match status" value="1"/>
</dbReference>
<sequence length="209" mass="23079">MEEILKRLEYLANQIGNLNLEKNVVELKPSEGSRDKTSLPDEPEIYDSLYDAIKPGNPCSTSTSSGCLPFSTLTPLCHYPPLQELLLVKCGPSFRSLHMDLFPNLKTLKIEFSCHFEAISVSDGKSLEELTYLRIGGCGSFVSFPNGGLIAPKLNELDIWLPENMNSLSSLKSLTIKYCPLIEPLPEGEGGLPDLICRDDFVVSLQSIL</sequence>
<comment type="caution">
    <text evidence="1">The sequence shown here is derived from an EMBL/GenBank/DDBJ whole genome shotgun (WGS) entry which is preliminary data.</text>
</comment>
<dbReference type="Proteomes" id="UP000525078">
    <property type="component" value="Unassembled WGS sequence"/>
</dbReference>
<dbReference type="AlphaFoldDB" id="A0A7J6FBT5"/>
<proteinExistence type="predicted"/>
<gene>
    <name evidence="1" type="ORF">F8388_025767</name>
</gene>
<accession>A0A7J6FBT5</accession>